<comment type="caution">
    <text evidence="2">The sequence shown here is derived from an EMBL/GenBank/DDBJ whole genome shotgun (WGS) entry which is preliminary data.</text>
</comment>
<reference evidence="2" key="1">
    <citation type="submission" date="2019-09" db="EMBL/GenBank/DDBJ databases">
        <title>Characterisation of the sponge microbiome using genome-centric metagenomics.</title>
        <authorList>
            <person name="Engelberts J.P."/>
            <person name="Robbins S.J."/>
            <person name="De Goeij J.M."/>
            <person name="Aranda M."/>
            <person name="Bell S.C."/>
            <person name="Webster N.S."/>
        </authorList>
    </citation>
    <scope>NUCLEOTIDE SEQUENCE</scope>
    <source>
        <strain evidence="2">SB0664_bin_27</strain>
    </source>
</reference>
<evidence type="ECO:0000256" key="1">
    <source>
        <dbReference type="ARBA" id="ARBA00022679"/>
    </source>
</evidence>
<dbReference type="PANTHER" id="PTHR48207:SF3">
    <property type="entry name" value="SUCCINATE--HYDROXYMETHYLGLUTARATE COA-TRANSFERASE"/>
    <property type="match status" value="1"/>
</dbReference>
<dbReference type="EMBL" id="VXRG01000142">
    <property type="protein sequence ID" value="MXY95292.1"/>
    <property type="molecule type" value="Genomic_DNA"/>
</dbReference>
<dbReference type="InterPro" id="IPR003673">
    <property type="entry name" value="CoA-Trfase_fam_III"/>
</dbReference>
<name>A0A6B0Z074_9CHLR</name>
<evidence type="ECO:0000313" key="2">
    <source>
        <dbReference type="EMBL" id="MXY95292.1"/>
    </source>
</evidence>
<protein>
    <submittedName>
        <fullName evidence="2">CoA transferase</fullName>
    </submittedName>
</protein>
<dbReference type="Pfam" id="PF02515">
    <property type="entry name" value="CoA_transf_3"/>
    <property type="match status" value="1"/>
</dbReference>
<dbReference type="GO" id="GO:0008410">
    <property type="term" value="F:CoA-transferase activity"/>
    <property type="evidence" value="ECO:0007669"/>
    <property type="project" value="TreeGrafter"/>
</dbReference>
<dbReference type="Gene3D" id="3.40.50.10540">
    <property type="entry name" value="Crotonobetainyl-coa:carnitine coa-transferase, domain 1"/>
    <property type="match status" value="1"/>
</dbReference>
<dbReference type="PANTHER" id="PTHR48207">
    <property type="entry name" value="SUCCINATE--HYDROXYMETHYLGLUTARATE COA-TRANSFERASE"/>
    <property type="match status" value="1"/>
</dbReference>
<dbReference type="InterPro" id="IPR050483">
    <property type="entry name" value="CoA-transferase_III_domain"/>
</dbReference>
<proteinExistence type="predicted"/>
<organism evidence="2">
    <name type="scientific">Caldilineaceae bacterium SB0664_bin_27</name>
    <dbReference type="NCBI Taxonomy" id="2605260"/>
    <lineage>
        <taxon>Bacteria</taxon>
        <taxon>Bacillati</taxon>
        <taxon>Chloroflexota</taxon>
        <taxon>Caldilineae</taxon>
        <taxon>Caldilineales</taxon>
        <taxon>Caldilineaceae</taxon>
    </lineage>
</organism>
<dbReference type="AlphaFoldDB" id="A0A6B0Z074"/>
<dbReference type="SUPFAM" id="SSF89796">
    <property type="entry name" value="CoA-transferase family III (CaiB/BaiF)"/>
    <property type="match status" value="1"/>
</dbReference>
<accession>A0A6B0Z074</accession>
<sequence>MALPLSHITVVALEQAIAAPLATRHLADLGARVIKVERPGVGDFARHYDSAARGLCSHFAWANRSKESITLDLKSAGGQEILGKLLERADVFVQNLAPGAVERLGFDDERLRRDFPDLIVCHVSGYGADGPYRDKKAYDLLVQAETGVVAVTGSEEAAAKSGIPVADIAGGMYAYSSILAALLQRERDGGGCVLHVSLFDGLCDWMGFPAYYTLGETPLPRTGASHAAIAPYGPYAAGDGRTILFSIQSQREWEQFCTVVLERPGFAIDVRFADNTRRVQNRAALQEEIESVFAEMTAKQIAERMERGQIAYAEQRKLEEFWEHPQLAARGRVAEVGSPVGSLPALMPATVNEAWPPRFEAIPATGEHSQALLAELGYGPEAIEGLERDGVV</sequence>
<dbReference type="Gene3D" id="3.30.1540.10">
    <property type="entry name" value="formyl-coa transferase, domain 3"/>
    <property type="match status" value="1"/>
</dbReference>
<keyword evidence="1 2" id="KW-0808">Transferase</keyword>
<dbReference type="InterPro" id="IPR023606">
    <property type="entry name" value="CoA-Trfase_III_dom_1_sf"/>
</dbReference>
<dbReference type="InterPro" id="IPR044855">
    <property type="entry name" value="CoA-Trfase_III_dom3_sf"/>
</dbReference>
<gene>
    <name evidence="2" type="ORF">F4Y42_17760</name>
</gene>